<evidence type="ECO:0000313" key="3">
    <source>
        <dbReference type="Proteomes" id="UP000424872"/>
    </source>
</evidence>
<evidence type="ECO:0000313" key="4">
    <source>
        <dbReference type="Proteomes" id="UP001171299"/>
    </source>
</evidence>
<accession>A0AAP9H5C8</accession>
<proteinExistence type="predicted"/>
<name>A0AAP9H5C8_9GAMM</name>
<reference evidence="1" key="3">
    <citation type="submission" date="2023-07" db="EMBL/GenBank/DDBJ databases">
        <title>The extreme plant-growth-promoting properties of Pantoea phytobeneficialis PF55 revealed by functional and genomic analysis.</title>
        <authorList>
            <person name="Nascimento F.X."/>
            <person name="Marcio R.J."/>
        </authorList>
    </citation>
    <scope>NUCLEOTIDE SEQUENCE</scope>
    <source>
        <strain evidence="1">PF55</strain>
    </source>
</reference>
<keyword evidence="4" id="KW-1185">Reference proteome</keyword>
<dbReference type="Proteomes" id="UP000424872">
    <property type="component" value="Chromosome"/>
</dbReference>
<evidence type="ECO:0000313" key="1">
    <source>
        <dbReference type="EMBL" id="MDO6406052.1"/>
    </source>
</evidence>
<gene>
    <name evidence="2" type="ORF">CTZ24_09495</name>
    <name evidence="1" type="ORF">Q3404_05625</name>
</gene>
<dbReference type="AlphaFoldDB" id="A0AAP9H5C8"/>
<dbReference type="EMBL" id="CP024636">
    <property type="protein sequence ID" value="QGR06631.1"/>
    <property type="molecule type" value="Genomic_DNA"/>
</dbReference>
<organism evidence="2 3">
    <name type="scientific">Pantoea phytobeneficialis</name>
    <dbReference type="NCBI Taxonomy" id="2052056"/>
    <lineage>
        <taxon>Bacteria</taxon>
        <taxon>Pseudomonadati</taxon>
        <taxon>Pseudomonadota</taxon>
        <taxon>Gammaproteobacteria</taxon>
        <taxon>Enterobacterales</taxon>
        <taxon>Erwiniaceae</taxon>
        <taxon>Pantoea</taxon>
    </lineage>
</organism>
<dbReference type="EMBL" id="JAUOOM010000004">
    <property type="protein sequence ID" value="MDO6406052.1"/>
    <property type="molecule type" value="Genomic_DNA"/>
</dbReference>
<reference evidence="2" key="2">
    <citation type="journal article" date="2020" name="Environ. Microbiol.">
        <title>The extreme plant-growth-promoting properties of Pantoea phytobeneficialis MSR2 revealed by functional and genomic analysis.</title>
        <authorList>
            <person name="Nascimento F.X."/>
            <person name="Hernandez A.G."/>
            <person name="Glick B.R."/>
            <person name="Rossi M.J."/>
        </authorList>
    </citation>
    <scope>NUCLEOTIDE SEQUENCE</scope>
    <source>
        <strain evidence="2">MSR2</strain>
    </source>
</reference>
<evidence type="ECO:0000313" key="2">
    <source>
        <dbReference type="EMBL" id="QGR06631.1"/>
    </source>
</evidence>
<dbReference type="Proteomes" id="UP001171299">
    <property type="component" value="Unassembled WGS sequence"/>
</dbReference>
<protein>
    <submittedName>
        <fullName evidence="2">Uncharacterized protein</fullName>
    </submittedName>
</protein>
<sequence length="279" mass="31894">MNLITANFTSSTPYTESHDYTKEETEKIYPLLYQNISDIANSPNSAVSVAHSVDATNPPLIANNILPHWSFTPGRMWFPNNWLLQSSDASVIQRTQEKLIFQHNNGIRTQLDTTDELKIDMGNKDYFFYHPERNSTLNGVQIQHNEMCVICTTKGASAIYSPDRVAVLRDFFFSYDMFLLLHGDLSQKTVTEIANRLIPGQIDASNPLYTMIMDLRGIWHEIDKNAPVYQAPKSINEKSHPGELLKMEGDNKIFIRGRDQQWHQLKVELPELAPFGFMA</sequence>
<dbReference type="RefSeq" id="WP_208725392.1">
    <property type="nucleotide sequence ID" value="NZ_CP024636.1"/>
</dbReference>
<reference evidence="3" key="1">
    <citation type="submission" date="2017-11" db="EMBL/GenBank/DDBJ databases">
        <title>Genome sequence of Pantoea sp. MSR2.</title>
        <authorList>
            <person name="Nascimento F.X."/>
        </authorList>
    </citation>
    <scope>NUCLEOTIDE SEQUENCE [LARGE SCALE GENOMIC DNA]</scope>
    <source>
        <strain evidence="3">MSR2</strain>
    </source>
</reference>
<dbReference type="KEGG" id="ppho:CTZ24_09495"/>